<dbReference type="EMBL" id="JANPWB010000008">
    <property type="protein sequence ID" value="KAJ1162846.1"/>
    <property type="molecule type" value="Genomic_DNA"/>
</dbReference>
<name>A0AAV7SD46_PLEWA</name>
<feature type="compositionally biased region" description="Basic and acidic residues" evidence="1">
    <location>
        <begin position="86"/>
        <end position="112"/>
    </location>
</feature>
<accession>A0AAV7SD46</accession>
<protein>
    <submittedName>
        <fullName evidence="2">Uncharacterized protein</fullName>
    </submittedName>
</protein>
<comment type="caution">
    <text evidence="2">The sequence shown here is derived from an EMBL/GenBank/DDBJ whole genome shotgun (WGS) entry which is preliminary data.</text>
</comment>
<evidence type="ECO:0000313" key="2">
    <source>
        <dbReference type="EMBL" id="KAJ1162846.1"/>
    </source>
</evidence>
<gene>
    <name evidence="2" type="ORF">NDU88_003311</name>
</gene>
<keyword evidence="3" id="KW-1185">Reference proteome</keyword>
<sequence>MKIPKPLNTVRIENVFIFVVEAGVKVEKFRTEFCDGSDQADPHTIMTCAVSAPDSTEATRGDPLPIGSLLRPREHDAVKGVVPPIQDERVGIRSWRSKEQTGELEEEQQRTTDEEDTEDARTPLQEHGPEPESRSLRTRRRDEDRWPRGAHE</sequence>
<dbReference type="Proteomes" id="UP001066276">
    <property type="component" value="Chromosome 4_2"/>
</dbReference>
<evidence type="ECO:0000256" key="1">
    <source>
        <dbReference type="SAM" id="MobiDB-lite"/>
    </source>
</evidence>
<organism evidence="2 3">
    <name type="scientific">Pleurodeles waltl</name>
    <name type="common">Iberian ribbed newt</name>
    <dbReference type="NCBI Taxonomy" id="8319"/>
    <lineage>
        <taxon>Eukaryota</taxon>
        <taxon>Metazoa</taxon>
        <taxon>Chordata</taxon>
        <taxon>Craniata</taxon>
        <taxon>Vertebrata</taxon>
        <taxon>Euteleostomi</taxon>
        <taxon>Amphibia</taxon>
        <taxon>Batrachia</taxon>
        <taxon>Caudata</taxon>
        <taxon>Salamandroidea</taxon>
        <taxon>Salamandridae</taxon>
        <taxon>Pleurodelinae</taxon>
        <taxon>Pleurodeles</taxon>
    </lineage>
</organism>
<feature type="compositionally biased region" description="Basic and acidic residues" evidence="1">
    <location>
        <begin position="127"/>
        <end position="152"/>
    </location>
</feature>
<evidence type="ECO:0000313" key="3">
    <source>
        <dbReference type="Proteomes" id="UP001066276"/>
    </source>
</evidence>
<dbReference type="AlphaFoldDB" id="A0AAV7SD46"/>
<reference evidence="2" key="1">
    <citation type="journal article" date="2022" name="bioRxiv">
        <title>Sequencing and chromosome-scale assembly of the giantPleurodeles waltlgenome.</title>
        <authorList>
            <person name="Brown T."/>
            <person name="Elewa A."/>
            <person name="Iarovenko S."/>
            <person name="Subramanian E."/>
            <person name="Araus A.J."/>
            <person name="Petzold A."/>
            <person name="Susuki M."/>
            <person name="Suzuki K.-i.T."/>
            <person name="Hayashi T."/>
            <person name="Toyoda A."/>
            <person name="Oliveira C."/>
            <person name="Osipova E."/>
            <person name="Leigh N.D."/>
            <person name="Simon A."/>
            <person name="Yun M.H."/>
        </authorList>
    </citation>
    <scope>NUCLEOTIDE SEQUENCE</scope>
    <source>
        <strain evidence="2">20211129_DDA</strain>
        <tissue evidence="2">Liver</tissue>
    </source>
</reference>
<proteinExistence type="predicted"/>
<feature type="region of interest" description="Disordered" evidence="1">
    <location>
        <begin position="50"/>
        <end position="152"/>
    </location>
</feature>